<dbReference type="PANTHER" id="PTHR43434:SF16">
    <property type="entry name" value="BLL8046 PROTEIN"/>
    <property type="match status" value="1"/>
</dbReference>
<comment type="caution">
    <text evidence="1">The sequence shown here is derived from an EMBL/GenBank/DDBJ whole genome shotgun (WGS) entry which is preliminary data.</text>
</comment>
<dbReference type="InterPro" id="IPR036412">
    <property type="entry name" value="HAD-like_sf"/>
</dbReference>
<dbReference type="SFLD" id="SFLDG01129">
    <property type="entry name" value="C1.5:_HAD__Beta-PGM__Phosphata"/>
    <property type="match status" value="1"/>
</dbReference>
<dbReference type="Proteomes" id="UP000562984">
    <property type="component" value="Unassembled WGS sequence"/>
</dbReference>
<organism evidence="1 2">
    <name type="scientific">Nakamurella aerolata</name>
    <dbReference type="NCBI Taxonomy" id="1656892"/>
    <lineage>
        <taxon>Bacteria</taxon>
        <taxon>Bacillati</taxon>
        <taxon>Actinomycetota</taxon>
        <taxon>Actinomycetes</taxon>
        <taxon>Nakamurellales</taxon>
        <taxon>Nakamurellaceae</taxon>
        <taxon>Nakamurella</taxon>
    </lineage>
</organism>
<dbReference type="GO" id="GO:0005829">
    <property type="term" value="C:cytosol"/>
    <property type="evidence" value="ECO:0007669"/>
    <property type="project" value="TreeGrafter"/>
</dbReference>
<evidence type="ECO:0000313" key="2">
    <source>
        <dbReference type="Proteomes" id="UP000562984"/>
    </source>
</evidence>
<dbReference type="NCBIfam" id="TIGR01549">
    <property type="entry name" value="HAD-SF-IA-v1"/>
    <property type="match status" value="1"/>
</dbReference>
<keyword evidence="2" id="KW-1185">Reference proteome</keyword>
<dbReference type="Gene3D" id="1.10.150.240">
    <property type="entry name" value="Putative phosphatase, domain 2"/>
    <property type="match status" value="1"/>
</dbReference>
<reference evidence="1 2" key="1">
    <citation type="submission" date="2020-05" db="EMBL/GenBank/DDBJ databases">
        <title>Nakamurella sp. DB0629 isolated from air conditioner.</title>
        <authorList>
            <person name="Kim D.H."/>
            <person name="Kim D.-U."/>
        </authorList>
    </citation>
    <scope>NUCLEOTIDE SEQUENCE [LARGE SCALE GENOMIC DNA]</scope>
    <source>
        <strain evidence="1 2">DB0629</strain>
    </source>
</reference>
<dbReference type="EMBL" id="JABEND010000003">
    <property type="protein sequence ID" value="NNG35737.1"/>
    <property type="molecule type" value="Genomic_DNA"/>
</dbReference>
<evidence type="ECO:0000313" key="1">
    <source>
        <dbReference type="EMBL" id="NNG35737.1"/>
    </source>
</evidence>
<name>A0A849A6S3_9ACTN</name>
<dbReference type="GO" id="GO:0006281">
    <property type="term" value="P:DNA repair"/>
    <property type="evidence" value="ECO:0007669"/>
    <property type="project" value="TreeGrafter"/>
</dbReference>
<dbReference type="PANTHER" id="PTHR43434">
    <property type="entry name" value="PHOSPHOGLYCOLATE PHOSPHATASE"/>
    <property type="match status" value="1"/>
</dbReference>
<dbReference type="InterPro" id="IPR006439">
    <property type="entry name" value="HAD-SF_hydro_IA"/>
</dbReference>
<dbReference type="GO" id="GO:0008967">
    <property type="term" value="F:phosphoglycolate phosphatase activity"/>
    <property type="evidence" value="ECO:0007669"/>
    <property type="project" value="TreeGrafter"/>
</dbReference>
<dbReference type="PRINTS" id="PR00413">
    <property type="entry name" value="HADHALOGNASE"/>
</dbReference>
<accession>A0A849A6S3</accession>
<proteinExistence type="predicted"/>
<keyword evidence="1" id="KW-0378">Hydrolase</keyword>
<dbReference type="InterPro" id="IPR050155">
    <property type="entry name" value="HAD-like_hydrolase_sf"/>
</dbReference>
<gene>
    <name evidence="1" type="ORF">HKD39_08435</name>
</gene>
<dbReference type="InterPro" id="IPR023198">
    <property type="entry name" value="PGP-like_dom2"/>
</dbReference>
<dbReference type="Gene3D" id="3.40.50.1000">
    <property type="entry name" value="HAD superfamily/HAD-like"/>
    <property type="match status" value="1"/>
</dbReference>
<dbReference type="Pfam" id="PF00702">
    <property type="entry name" value="Hydrolase"/>
    <property type="match status" value="1"/>
</dbReference>
<dbReference type="SUPFAM" id="SSF56784">
    <property type="entry name" value="HAD-like"/>
    <property type="match status" value="1"/>
</dbReference>
<dbReference type="RefSeq" id="WP_171199377.1">
    <property type="nucleotide sequence ID" value="NZ_JABEND010000003.1"/>
</dbReference>
<dbReference type="AlphaFoldDB" id="A0A849A6S3"/>
<sequence length="233" mass="24495">MTSAGTSGGPGHGVGPVDTVLLDVDGTLVDSTYLHALAWQRSFGTHDIVVPWWRVHRAVGMGGDQLVGHLTDDAVEADLGDRLRDEWERQYRRLVDEVNPFAGAADAVKALLDKGFTVALASSGQQEFTDAALKLLRLNKSAFAAVTSADDSESSKPDPGILATALRRSGGKAAVVVGDSVWDAEAAAAMDAPCIGVRTGGFSAAELRDAGCVEVIDSIDELPAVLQRWQAVD</sequence>
<protein>
    <submittedName>
        <fullName evidence="1">HAD family hydrolase</fullName>
    </submittedName>
</protein>
<dbReference type="SFLD" id="SFLDS00003">
    <property type="entry name" value="Haloacid_Dehalogenase"/>
    <property type="match status" value="1"/>
</dbReference>
<dbReference type="InterPro" id="IPR023214">
    <property type="entry name" value="HAD_sf"/>
</dbReference>